<feature type="region of interest" description="Disordered" evidence="1">
    <location>
        <begin position="123"/>
        <end position="148"/>
    </location>
</feature>
<evidence type="ECO:0000256" key="1">
    <source>
        <dbReference type="SAM" id="MobiDB-lite"/>
    </source>
</evidence>
<name>A0AAE0GIB8_9CHLO</name>
<comment type="caution">
    <text evidence="2">The sequence shown here is derived from an EMBL/GenBank/DDBJ whole genome shotgun (WGS) entry which is preliminary data.</text>
</comment>
<protein>
    <submittedName>
        <fullName evidence="2">Uncharacterized protein</fullName>
    </submittedName>
</protein>
<dbReference type="EMBL" id="LGRX02005676">
    <property type="protein sequence ID" value="KAK3278016.1"/>
    <property type="molecule type" value="Genomic_DNA"/>
</dbReference>
<sequence length="192" mass="21996">MVLVLKKDPSNDLNYSSVNADKKHWAKRGTRVAKSDRFASYGYAALAGFQTEKQLKSKGADKMYDNFVGMGPGSTHSPKRYAVAFKSRVNQSVDLVCLVNNDTRVTTSVFPELNELGPGTYTTKEAQERPSGSVKDWNRPNSSFQGIERPTPWVTRVVPEVSNQMKRDQQHWNAKKFFFPREERFSKIRWQR</sequence>
<accession>A0AAE0GIB8</accession>
<reference evidence="2 3" key="1">
    <citation type="journal article" date="2015" name="Genome Biol. Evol.">
        <title>Comparative Genomics of a Bacterivorous Green Alga Reveals Evolutionary Causalities and Consequences of Phago-Mixotrophic Mode of Nutrition.</title>
        <authorList>
            <person name="Burns J.A."/>
            <person name="Paasch A."/>
            <person name="Narechania A."/>
            <person name="Kim E."/>
        </authorList>
    </citation>
    <scope>NUCLEOTIDE SEQUENCE [LARGE SCALE GENOMIC DNA]</scope>
    <source>
        <strain evidence="2 3">PLY_AMNH</strain>
    </source>
</reference>
<proteinExistence type="predicted"/>
<keyword evidence="3" id="KW-1185">Reference proteome</keyword>
<dbReference type="Proteomes" id="UP001190700">
    <property type="component" value="Unassembled WGS sequence"/>
</dbReference>
<dbReference type="AlphaFoldDB" id="A0AAE0GIB8"/>
<organism evidence="2 3">
    <name type="scientific">Cymbomonas tetramitiformis</name>
    <dbReference type="NCBI Taxonomy" id="36881"/>
    <lineage>
        <taxon>Eukaryota</taxon>
        <taxon>Viridiplantae</taxon>
        <taxon>Chlorophyta</taxon>
        <taxon>Pyramimonadophyceae</taxon>
        <taxon>Pyramimonadales</taxon>
        <taxon>Pyramimonadaceae</taxon>
        <taxon>Cymbomonas</taxon>
    </lineage>
</organism>
<evidence type="ECO:0000313" key="2">
    <source>
        <dbReference type="EMBL" id="KAK3278016.1"/>
    </source>
</evidence>
<evidence type="ECO:0000313" key="3">
    <source>
        <dbReference type="Proteomes" id="UP001190700"/>
    </source>
</evidence>
<gene>
    <name evidence="2" type="ORF">CYMTET_14015</name>
</gene>